<dbReference type="Proteomes" id="UP000189670">
    <property type="component" value="Unassembled WGS sequence"/>
</dbReference>
<evidence type="ECO:0000313" key="3">
    <source>
        <dbReference type="Proteomes" id="UP000189670"/>
    </source>
</evidence>
<dbReference type="EMBL" id="ATBP01002570">
    <property type="protein sequence ID" value="ETR65713.1"/>
    <property type="molecule type" value="Genomic_DNA"/>
</dbReference>
<feature type="non-terminal residue" evidence="2">
    <location>
        <position position="1"/>
    </location>
</feature>
<reference evidence="3" key="1">
    <citation type="submission" date="2012-11" db="EMBL/GenBank/DDBJ databases">
        <authorList>
            <person name="Lucero-Rivera Y.E."/>
            <person name="Tovar-Ramirez D."/>
        </authorList>
    </citation>
    <scope>NUCLEOTIDE SEQUENCE [LARGE SCALE GENOMIC DNA]</scope>
    <source>
        <strain evidence="3">Araruama</strain>
    </source>
</reference>
<dbReference type="Gene3D" id="3.40.710.10">
    <property type="entry name" value="DD-peptidase/beta-lactamase superfamily"/>
    <property type="match status" value="1"/>
</dbReference>
<feature type="domain" description="Penicillin-binding protein transpeptidase" evidence="1">
    <location>
        <begin position="87"/>
        <end position="158"/>
    </location>
</feature>
<dbReference type="InterPro" id="IPR012338">
    <property type="entry name" value="Beta-lactam/transpept-like"/>
</dbReference>
<sequence length="182" mass="20700">LFGFGEFIDLAPRLEHSIRLTPDFQKHIEGDILFAHTGNLALCKTGRNKMKELVKNINRLWCKCHTFTNGKNCGNNCKPKIVMPDLLGRYNHGLMASVPKQRSLHMDGLETLQKAMHKVVQHGTAKQVFSDYDGHQRVYGKTGTASMFENEKKREKTNTIPPGLLGGRNLKMTQMPLWRLRA</sequence>
<dbReference type="AlphaFoldDB" id="A0A1V1NT30"/>
<organism evidence="2 3">
    <name type="scientific">Candidatus Magnetoglobus multicellularis str. Araruama</name>
    <dbReference type="NCBI Taxonomy" id="890399"/>
    <lineage>
        <taxon>Bacteria</taxon>
        <taxon>Pseudomonadati</taxon>
        <taxon>Thermodesulfobacteriota</taxon>
        <taxon>Desulfobacteria</taxon>
        <taxon>Desulfobacterales</taxon>
        <taxon>Desulfobacteraceae</taxon>
        <taxon>Candidatus Magnetoglobus</taxon>
    </lineage>
</organism>
<evidence type="ECO:0000313" key="2">
    <source>
        <dbReference type="EMBL" id="ETR65713.1"/>
    </source>
</evidence>
<accession>A0A1V1NT30</accession>
<protein>
    <recommendedName>
        <fullName evidence="1">Penicillin-binding protein transpeptidase domain-containing protein</fullName>
    </recommendedName>
</protein>
<dbReference type="SUPFAM" id="SSF56601">
    <property type="entry name" value="beta-lactamase/transpeptidase-like"/>
    <property type="match status" value="1"/>
</dbReference>
<dbReference type="Pfam" id="PF00905">
    <property type="entry name" value="Transpeptidase"/>
    <property type="match status" value="1"/>
</dbReference>
<dbReference type="GO" id="GO:0008658">
    <property type="term" value="F:penicillin binding"/>
    <property type="evidence" value="ECO:0007669"/>
    <property type="project" value="InterPro"/>
</dbReference>
<comment type="caution">
    <text evidence="2">The sequence shown here is derived from an EMBL/GenBank/DDBJ whole genome shotgun (WGS) entry which is preliminary data.</text>
</comment>
<dbReference type="InterPro" id="IPR001460">
    <property type="entry name" value="PCN-bd_Tpept"/>
</dbReference>
<gene>
    <name evidence="2" type="ORF">OMM_13832</name>
</gene>
<proteinExistence type="predicted"/>
<evidence type="ECO:0000259" key="1">
    <source>
        <dbReference type="Pfam" id="PF00905"/>
    </source>
</evidence>
<name>A0A1V1NT30_9BACT</name>